<organism evidence="2 3">
    <name type="scientific">Pseudonocardia charpentierae</name>
    <dbReference type="NCBI Taxonomy" id="3075545"/>
    <lineage>
        <taxon>Bacteria</taxon>
        <taxon>Bacillati</taxon>
        <taxon>Actinomycetota</taxon>
        <taxon>Actinomycetes</taxon>
        <taxon>Pseudonocardiales</taxon>
        <taxon>Pseudonocardiaceae</taxon>
        <taxon>Pseudonocardia</taxon>
    </lineage>
</organism>
<comment type="caution">
    <text evidence="2">The sequence shown here is derived from an EMBL/GenBank/DDBJ whole genome shotgun (WGS) entry which is preliminary data.</text>
</comment>
<evidence type="ECO:0000256" key="1">
    <source>
        <dbReference type="SAM" id="MobiDB-lite"/>
    </source>
</evidence>
<proteinExistence type="predicted"/>
<keyword evidence="3" id="KW-1185">Reference proteome</keyword>
<evidence type="ECO:0008006" key="4">
    <source>
        <dbReference type="Google" id="ProtNLM"/>
    </source>
</evidence>
<sequence>MTNNNCARRRNTPSSRFEPLEVDVVRDDPDETVISDPGNWTGRVPQLARMFTGSRGQR</sequence>
<reference evidence="3" key="1">
    <citation type="submission" date="2023-07" db="EMBL/GenBank/DDBJ databases">
        <title>30 novel species of actinomycetes from the DSMZ collection.</title>
        <authorList>
            <person name="Nouioui I."/>
        </authorList>
    </citation>
    <scope>NUCLEOTIDE SEQUENCE [LARGE SCALE GENOMIC DNA]</scope>
    <source>
        <strain evidence="3">DSM 45834</strain>
    </source>
</reference>
<dbReference type="EMBL" id="JAVREJ010000013">
    <property type="protein sequence ID" value="MDT0351648.1"/>
    <property type="molecule type" value="Genomic_DNA"/>
</dbReference>
<feature type="region of interest" description="Disordered" evidence="1">
    <location>
        <begin position="1"/>
        <end position="20"/>
    </location>
</feature>
<evidence type="ECO:0000313" key="2">
    <source>
        <dbReference type="EMBL" id="MDT0351648.1"/>
    </source>
</evidence>
<dbReference type="Proteomes" id="UP001183202">
    <property type="component" value="Unassembled WGS sequence"/>
</dbReference>
<gene>
    <name evidence="2" type="ORF">RM445_19140</name>
</gene>
<protein>
    <recommendedName>
        <fullName evidence="4">DUF397 domain-containing protein</fullName>
    </recommendedName>
</protein>
<name>A0ABU2NCG5_9PSEU</name>
<evidence type="ECO:0000313" key="3">
    <source>
        <dbReference type="Proteomes" id="UP001183202"/>
    </source>
</evidence>
<accession>A0ABU2NCG5</accession>
<dbReference type="RefSeq" id="WP_311558041.1">
    <property type="nucleotide sequence ID" value="NZ_JAVREJ010000013.1"/>
</dbReference>